<dbReference type="InterPro" id="IPR008589">
    <property type="entry name" value="MupG"/>
</dbReference>
<dbReference type="RefSeq" id="WP_093131828.1">
    <property type="nucleotide sequence ID" value="NZ_FOHJ01000002.1"/>
</dbReference>
<name>A0A1I0ADA0_9BACI</name>
<gene>
    <name evidence="3" type="ORF">SAMN05421676_102107</name>
</gene>
<dbReference type="InterPro" id="IPR043894">
    <property type="entry name" value="MupG_C"/>
</dbReference>
<evidence type="ECO:0000313" key="4">
    <source>
        <dbReference type="Proteomes" id="UP000199095"/>
    </source>
</evidence>
<evidence type="ECO:0000259" key="1">
    <source>
        <dbReference type="Pfam" id="PF05913"/>
    </source>
</evidence>
<feature type="domain" description="6-phospho-N-acetylmuramidase C-terminal" evidence="1">
    <location>
        <begin position="241"/>
        <end position="352"/>
    </location>
</feature>
<protein>
    <recommendedName>
        <fullName evidence="5">Outer surface protein</fullName>
    </recommendedName>
</protein>
<feature type="domain" description="6-phospho-N-acetylmuramidase N-terminal" evidence="2">
    <location>
        <begin position="2"/>
        <end position="232"/>
    </location>
</feature>
<proteinExistence type="predicted"/>
<dbReference type="OrthoDB" id="5809921at2"/>
<dbReference type="PANTHER" id="PTHR38435:SF2">
    <property type="entry name" value="DUF871 DOMAIN-CONTAINING PROTEIN"/>
    <property type="match status" value="1"/>
</dbReference>
<dbReference type="InterPro" id="IPR017853">
    <property type="entry name" value="GH"/>
</dbReference>
<dbReference type="InterPro" id="IPR043797">
    <property type="entry name" value="MupG_N"/>
</dbReference>
<accession>A0A1I0ADA0</accession>
<dbReference type="InterPro" id="IPR029000">
    <property type="entry name" value="Cyclophilin-like_dom_sf"/>
</dbReference>
<dbReference type="Gene3D" id="3.20.20.70">
    <property type="entry name" value="Aldolase class I"/>
    <property type="match status" value="1"/>
</dbReference>
<dbReference type="Pfam" id="PF19200">
    <property type="entry name" value="MupG_N"/>
    <property type="match status" value="1"/>
</dbReference>
<reference evidence="4" key="1">
    <citation type="submission" date="2016-10" db="EMBL/GenBank/DDBJ databases">
        <authorList>
            <person name="Varghese N."/>
            <person name="Submissions S."/>
        </authorList>
    </citation>
    <scope>NUCLEOTIDE SEQUENCE [LARGE SCALE GENOMIC DNA]</scope>
    <source>
        <strain evidence="4">CGMCC 1.3566</strain>
    </source>
</reference>
<evidence type="ECO:0000313" key="3">
    <source>
        <dbReference type="EMBL" id="SES91739.1"/>
    </source>
</evidence>
<dbReference type="EMBL" id="FOHJ01000002">
    <property type="protein sequence ID" value="SES91739.1"/>
    <property type="molecule type" value="Genomic_DNA"/>
</dbReference>
<organism evidence="3 4">
    <name type="scientific">Salinibacillus kushneri</name>
    <dbReference type="NCBI Taxonomy" id="237682"/>
    <lineage>
        <taxon>Bacteria</taxon>
        <taxon>Bacillati</taxon>
        <taxon>Bacillota</taxon>
        <taxon>Bacilli</taxon>
        <taxon>Bacillales</taxon>
        <taxon>Bacillaceae</taxon>
        <taxon>Salinibacillus</taxon>
    </lineage>
</organism>
<dbReference type="SUPFAM" id="SSF50891">
    <property type="entry name" value="Cyclophilin-like"/>
    <property type="match status" value="1"/>
</dbReference>
<dbReference type="AlphaFoldDB" id="A0A1I0ADA0"/>
<dbReference type="SUPFAM" id="SSF51445">
    <property type="entry name" value="(Trans)glycosidases"/>
    <property type="match status" value="1"/>
</dbReference>
<keyword evidence="4" id="KW-1185">Reference proteome</keyword>
<dbReference type="Pfam" id="PF05913">
    <property type="entry name" value="MupG_C"/>
    <property type="match status" value="1"/>
</dbReference>
<dbReference type="STRING" id="237682.SAMN05421676_102107"/>
<dbReference type="PANTHER" id="PTHR38435">
    <property type="match status" value="1"/>
</dbReference>
<evidence type="ECO:0000259" key="2">
    <source>
        <dbReference type="Pfam" id="PF19200"/>
    </source>
</evidence>
<dbReference type="Gene3D" id="2.40.100.10">
    <property type="entry name" value="Cyclophilin-like"/>
    <property type="match status" value="1"/>
</dbReference>
<evidence type="ECO:0008006" key="5">
    <source>
        <dbReference type="Google" id="ProtNLM"/>
    </source>
</evidence>
<sequence>MLGVSIYLSNHSVTEQESYIQSMSKLGFTSIFTSLHIPEDNPETYKKGLVDLGKLAKTYDMELFADISPKSLDYLGFPWDNAHHLKEWGLTGLRVDYGISDETIAALSNKMKVALNASTITHENMEALRKNGTDFSRIEAWHNYYPRPETGLSIKDFNEKNKFLKAEGLTVMAFIPGDGEQRGPVYQGLPTIEAHRNRSSFSSFMEFHHNQWVDKILIGDPSINEDSKRQFADYRNQVVRLRAKPYTTQEDIKNQLQEKQTNRLDPARDVIRSAESRQYGLIGHFPVQANHTGERTEGSITIDNEKYGRYQGEIQITKRNLPADEKVNVIGRVIPEDRYLLPYIKGGVAFKMEWTE</sequence>
<dbReference type="InterPro" id="IPR013785">
    <property type="entry name" value="Aldolase_TIM"/>
</dbReference>
<dbReference type="Proteomes" id="UP000199095">
    <property type="component" value="Unassembled WGS sequence"/>
</dbReference>